<dbReference type="OrthoDB" id="66163at2759"/>
<dbReference type="Proteomes" id="UP001165121">
    <property type="component" value="Unassembled WGS sequence"/>
</dbReference>
<name>A0A9W6XE61_9STRA</name>
<dbReference type="EMBL" id="BSXT01000990">
    <property type="protein sequence ID" value="GMF37188.1"/>
    <property type="molecule type" value="Genomic_DNA"/>
</dbReference>
<feature type="region of interest" description="Disordered" evidence="1">
    <location>
        <begin position="1017"/>
        <end position="1039"/>
    </location>
</feature>
<evidence type="ECO:0000313" key="4">
    <source>
        <dbReference type="Proteomes" id="UP001165121"/>
    </source>
</evidence>
<gene>
    <name evidence="3" type="ORF">Pfra01_001035600</name>
</gene>
<keyword evidence="4" id="KW-1185">Reference proteome</keyword>
<accession>A0A9W6XE61</accession>
<feature type="compositionally biased region" description="Acidic residues" evidence="1">
    <location>
        <begin position="1288"/>
        <end position="1299"/>
    </location>
</feature>
<keyword evidence="2" id="KW-1133">Transmembrane helix</keyword>
<evidence type="ECO:0000256" key="1">
    <source>
        <dbReference type="SAM" id="MobiDB-lite"/>
    </source>
</evidence>
<comment type="caution">
    <text evidence="3">The sequence shown here is derived from an EMBL/GenBank/DDBJ whole genome shotgun (WGS) entry which is preliminary data.</text>
</comment>
<keyword evidence="2" id="KW-0812">Transmembrane</keyword>
<feature type="compositionally biased region" description="Polar residues" evidence="1">
    <location>
        <begin position="1026"/>
        <end position="1039"/>
    </location>
</feature>
<evidence type="ECO:0000256" key="2">
    <source>
        <dbReference type="SAM" id="Phobius"/>
    </source>
</evidence>
<dbReference type="CDD" id="cd00024">
    <property type="entry name" value="CD_CSD"/>
    <property type="match status" value="1"/>
</dbReference>
<organism evidence="3 4">
    <name type="scientific">Phytophthora fragariaefolia</name>
    <dbReference type="NCBI Taxonomy" id="1490495"/>
    <lineage>
        <taxon>Eukaryota</taxon>
        <taxon>Sar</taxon>
        <taxon>Stramenopiles</taxon>
        <taxon>Oomycota</taxon>
        <taxon>Peronosporomycetes</taxon>
        <taxon>Peronosporales</taxon>
        <taxon>Peronosporaceae</taxon>
        <taxon>Phytophthora</taxon>
    </lineage>
</organism>
<feature type="transmembrane region" description="Helical" evidence="2">
    <location>
        <begin position="555"/>
        <end position="578"/>
    </location>
</feature>
<feature type="region of interest" description="Disordered" evidence="1">
    <location>
        <begin position="1278"/>
        <end position="1299"/>
    </location>
</feature>
<protein>
    <submittedName>
        <fullName evidence="3">Unnamed protein product</fullName>
    </submittedName>
</protein>
<dbReference type="InterPro" id="IPR016197">
    <property type="entry name" value="Chromo-like_dom_sf"/>
</dbReference>
<proteinExistence type="predicted"/>
<sequence length="1372" mass="156011">MPTTRVTPTHGDGTRALMALSRWASRHVEKNTSYSKKAITPAALIENTHTRQLVAREKPDEVVSFGTSWNYSVFASTKEDAVSGRATARVWSYKFDSTSVTWRAMASFLRVPNFPECFLYKSECPGKTISGDVAFNMVDSLVNTVAKYNNDQKQLGTTHLGPAGLTLRTANEYVDRVHQFILPSWFININWRTNQALYYSPELLTKTNARTLCFPAVGGNTRVPRFCSELWTNFDRSCAPRDLEGRGARLLYVHTIERLHAVQTRFPNATVDLTFLESQEDVQVCRGGLTSLGFRRSDVSAVIRARNCSNTNKPSSCETVFVEDYRYETGLLISDVVQWYRVVAALRVIGQGYFLLRGVGLMLSCYFVHGTPKSQKKISTWTRLVKARHLFMKVPTQCVVFGSPFPVSCYVFAHLLDAPFTYDVLESHFFSQGGVLDIHLEAFVSYAVVQMRNVWIYALAWHIMVSVTTSRWLARNNQLSSGIIGVPEFLLSAFSSITLVAQYRSTSFRSSNILSIVVMPDNLARTWVATKYQYGFTHRGSGNVLLGGVMIDLKFLICLVFVIAGAWFSRIIWINYIVGGDKYRFSHWFILAPTPVPYSAGVLWPTVSMCVHWTSDFFCIRDNQQRRKLLQQQQPRQLPPRKMQMQGSRNGEGRIVPFTASFRAKQLAVEQLRLRIQRYKYSTPSALMNVNTFRYIQHQMQCLHRRSDDVEANVAFMNAVVMSDPIVYLRTLLGRDRSTELAYYQSLLRPHQIVLLPVVVVGDHNDLKDLAPTKTKRASENAARSFLKFLEEENVSWKYLEVFMVRESAPLVLESVVEKFGMYLAFKEVRKGQLLARHAVMQCYRQAKNWLLEQFPQHRLAVDKALLKKDQVLERYCMKRESGAFVNKAPACTKKALKKIMTYLYFSASSTVDYQDAALLYLMWFLFGRASHLTQLRKANLSIFSRDIFVRLIRVTTSEEQGLSLFPDEDFSTCPLLAIALAFASQSSLTTSLLSKLPVHQAASRVSLTPATPLIDLMDHPESMPDGQSSNKQPGGAQNANEAGMCVQWIFDRGAWNMTAQNKVFAYVFNTPSEDHKFARVLSSRHQDQVVALLSLGRFASDTQAKIRFVTEALFAGSVGLETAQYNVNGRILDTLMAYLLRHYPGVKKLNPDGLAIKRLEACAVGKGFPVNTLLSWSSHLVCDPNTSSAPKPGESQYPATDITQTPLFRHQAALFEQLIEVNQKLDARMTTMEDAFYNRQQRKRKKNDACESIASEPPAKRKHRCKRRIELEDIREGISAPGPSTEADAEAEWSNENDLSEQPLHAVRKVLDRKRLNRKTYYVVDWEPTWEPREHMAQTLIAGFERERRVLVRKTYIEYEAVEDNTLNRTE</sequence>
<reference evidence="3" key="1">
    <citation type="submission" date="2023-04" db="EMBL/GenBank/DDBJ databases">
        <title>Phytophthora fragariaefolia NBRC 109709.</title>
        <authorList>
            <person name="Ichikawa N."/>
            <person name="Sato H."/>
            <person name="Tonouchi N."/>
        </authorList>
    </citation>
    <scope>NUCLEOTIDE SEQUENCE</scope>
    <source>
        <strain evidence="3">NBRC 109709</strain>
    </source>
</reference>
<dbReference type="Gene3D" id="2.40.50.40">
    <property type="match status" value="1"/>
</dbReference>
<evidence type="ECO:0000313" key="3">
    <source>
        <dbReference type="EMBL" id="GMF37188.1"/>
    </source>
</evidence>
<dbReference type="SUPFAM" id="SSF54160">
    <property type="entry name" value="Chromo domain-like"/>
    <property type="match status" value="1"/>
</dbReference>
<keyword evidence="2" id="KW-0472">Membrane</keyword>